<dbReference type="AlphaFoldDB" id="A0A0D3FGY5"/>
<dbReference type="PaxDb" id="65489-OBART03G12700.1"/>
<evidence type="ECO:0000313" key="1">
    <source>
        <dbReference type="EnsemblPlants" id="OBART03G12700.1"/>
    </source>
</evidence>
<keyword evidence="2" id="KW-1185">Reference proteome</keyword>
<evidence type="ECO:0000313" key="2">
    <source>
        <dbReference type="Proteomes" id="UP000026960"/>
    </source>
</evidence>
<dbReference type="HOGENOM" id="CLU_2187974_0_0_1"/>
<organism evidence="1">
    <name type="scientific">Oryza barthii</name>
    <dbReference type="NCBI Taxonomy" id="65489"/>
    <lineage>
        <taxon>Eukaryota</taxon>
        <taxon>Viridiplantae</taxon>
        <taxon>Streptophyta</taxon>
        <taxon>Embryophyta</taxon>
        <taxon>Tracheophyta</taxon>
        <taxon>Spermatophyta</taxon>
        <taxon>Magnoliopsida</taxon>
        <taxon>Liliopsida</taxon>
        <taxon>Poales</taxon>
        <taxon>Poaceae</taxon>
        <taxon>BOP clade</taxon>
        <taxon>Oryzoideae</taxon>
        <taxon>Oryzeae</taxon>
        <taxon>Oryzinae</taxon>
        <taxon>Oryza</taxon>
    </lineage>
</organism>
<protein>
    <submittedName>
        <fullName evidence="1">Uncharacterized protein</fullName>
    </submittedName>
</protein>
<dbReference type="Proteomes" id="UP000026960">
    <property type="component" value="Chromosome 3"/>
</dbReference>
<accession>A0A0D3FGY5</accession>
<reference evidence="1" key="2">
    <citation type="submission" date="2015-03" db="UniProtKB">
        <authorList>
            <consortium name="EnsemblPlants"/>
        </authorList>
    </citation>
    <scope>IDENTIFICATION</scope>
</reference>
<proteinExistence type="predicted"/>
<sequence length="109" mass="11548">MPKQGKPDGILLGGKPRDLHQTETPLFLVSLVIARDSGGSIACRYHAALAVDCARAARSEDGSCVRPRPAIESVVVVVVVVSAGLAQPSIRPVRPIWNLYRSCSTPSMG</sequence>
<dbReference type="Gramene" id="OBART03G12700.1">
    <property type="protein sequence ID" value="OBART03G12700.1"/>
    <property type="gene ID" value="OBART03G12700"/>
</dbReference>
<name>A0A0D3FGY5_9ORYZ</name>
<reference evidence="1" key="1">
    <citation type="journal article" date="2009" name="Rice">
        <title>De Novo Next Generation Sequencing of Plant Genomes.</title>
        <authorList>
            <person name="Rounsley S."/>
            <person name="Marri P.R."/>
            <person name="Yu Y."/>
            <person name="He R."/>
            <person name="Sisneros N."/>
            <person name="Goicoechea J.L."/>
            <person name="Lee S.J."/>
            <person name="Angelova A."/>
            <person name="Kudrna D."/>
            <person name="Luo M."/>
            <person name="Affourtit J."/>
            <person name="Desany B."/>
            <person name="Knight J."/>
            <person name="Niazi F."/>
            <person name="Egholm M."/>
            <person name="Wing R.A."/>
        </authorList>
    </citation>
    <scope>NUCLEOTIDE SEQUENCE [LARGE SCALE GENOMIC DNA]</scope>
    <source>
        <strain evidence="1">cv. IRGC 105608</strain>
    </source>
</reference>
<dbReference type="EnsemblPlants" id="OBART03G12700.1">
    <property type="protein sequence ID" value="OBART03G12700.1"/>
    <property type="gene ID" value="OBART03G12700"/>
</dbReference>